<reference evidence="8" key="1">
    <citation type="submission" date="2016-01" db="EMBL/GenBank/DDBJ databases">
        <title>Reference transcriptome for the parasite Schistocephalus solidus: insights into the molecular evolution of parasitism.</title>
        <authorList>
            <person name="Hebert F.O."/>
            <person name="Grambauer S."/>
            <person name="Barber I."/>
            <person name="Landry C.R."/>
            <person name="Aubin-Horth N."/>
        </authorList>
    </citation>
    <scope>NUCLEOTIDE SEQUENCE</scope>
</reference>
<dbReference type="GO" id="GO:0050661">
    <property type="term" value="F:NADP binding"/>
    <property type="evidence" value="ECO:0007669"/>
    <property type="project" value="InterPro"/>
</dbReference>
<organism evidence="8">
    <name type="scientific">Schistocephalus solidus</name>
    <name type="common">Tapeworm</name>
    <dbReference type="NCBI Taxonomy" id="70667"/>
    <lineage>
        <taxon>Eukaryota</taxon>
        <taxon>Metazoa</taxon>
        <taxon>Spiralia</taxon>
        <taxon>Lophotrochozoa</taxon>
        <taxon>Platyhelminthes</taxon>
        <taxon>Cestoda</taxon>
        <taxon>Eucestoda</taxon>
        <taxon>Diphyllobothriidea</taxon>
        <taxon>Diphyllobothriidae</taxon>
        <taxon>Schistocephalus</taxon>
    </lineage>
</organism>
<dbReference type="AlphaFoldDB" id="A0A0X3NP13"/>
<dbReference type="EMBL" id="GEEE01022042">
    <property type="protein sequence ID" value="JAP41183.1"/>
    <property type="molecule type" value="Transcribed_RNA"/>
</dbReference>
<feature type="domain" description="DHFR" evidence="7">
    <location>
        <begin position="1"/>
        <end position="136"/>
    </location>
</feature>
<dbReference type="GO" id="GO:0046655">
    <property type="term" value="P:folic acid metabolic process"/>
    <property type="evidence" value="ECO:0007669"/>
    <property type="project" value="TreeGrafter"/>
</dbReference>
<evidence type="ECO:0000256" key="2">
    <source>
        <dbReference type="ARBA" id="ARBA00012856"/>
    </source>
</evidence>
<dbReference type="PANTHER" id="PTHR48069">
    <property type="entry name" value="DIHYDROFOLATE REDUCTASE"/>
    <property type="match status" value="1"/>
</dbReference>
<keyword evidence="3" id="KW-0554">One-carbon metabolism</keyword>
<dbReference type="GO" id="GO:0006730">
    <property type="term" value="P:one-carbon metabolic process"/>
    <property type="evidence" value="ECO:0007669"/>
    <property type="project" value="UniProtKB-KW"/>
</dbReference>
<evidence type="ECO:0000256" key="3">
    <source>
        <dbReference type="ARBA" id="ARBA00022563"/>
    </source>
</evidence>
<dbReference type="PANTHER" id="PTHR48069:SF3">
    <property type="entry name" value="DIHYDROFOLATE REDUCTASE"/>
    <property type="match status" value="1"/>
</dbReference>
<gene>
    <name evidence="8" type="ORF">TR139560</name>
</gene>
<keyword evidence="5" id="KW-0560">Oxidoreductase</keyword>
<evidence type="ECO:0000256" key="4">
    <source>
        <dbReference type="ARBA" id="ARBA00022857"/>
    </source>
</evidence>
<keyword evidence="4" id="KW-0521">NADP</keyword>
<dbReference type="EC" id="1.5.1.3" evidence="2"/>
<dbReference type="InterPro" id="IPR012259">
    <property type="entry name" value="DHFR"/>
</dbReference>
<evidence type="ECO:0000259" key="7">
    <source>
        <dbReference type="PROSITE" id="PS51330"/>
    </source>
</evidence>
<comment type="catalytic activity">
    <reaction evidence="6">
        <text>(6S)-5,6,7,8-tetrahydrofolate + NADP(+) = 7,8-dihydrofolate + NADPH + H(+)</text>
        <dbReference type="Rhea" id="RHEA:15009"/>
        <dbReference type="ChEBI" id="CHEBI:15378"/>
        <dbReference type="ChEBI" id="CHEBI:57451"/>
        <dbReference type="ChEBI" id="CHEBI:57453"/>
        <dbReference type="ChEBI" id="CHEBI:57783"/>
        <dbReference type="ChEBI" id="CHEBI:58349"/>
        <dbReference type="EC" id="1.5.1.3"/>
    </reaction>
</comment>
<dbReference type="PROSITE" id="PS51330">
    <property type="entry name" value="DHFR_2"/>
    <property type="match status" value="1"/>
</dbReference>
<dbReference type="GO" id="GO:0004146">
    <property type="term" value="F:dihydrofolate reductase activity"/>
    <property type="evidence" value="ECO:0007669"/>
    <property type="project" value="UniProtKB-EC"/>
</dbReference>
<dbReference type="InterPro" id="IPR024072">
    <property type="entry name" value="DHFR-like_dom_sf"/>
</dbReference>
<sequence>MLSYWAASRGSLSQKKFLPLANRINIVVSSTLDSVPEGVYLANDFNRALTICECLHSNNKVDEVFVIGGTRLYEAALNQSEYPVRFYCTHVLKDYECDVFFPDIDWKSFKEITLPTVEPGIKHCGDVDIRFAVYEKALK</sequence>
<dbReference type="Pfam" id="PF00186">
    <property type="entry name" value="DHFR_1"/>
    <property type="match status" value="1"/>
</dbReference>
<dbReference type="CDD" id="cd00209">
    <property type="entry name" value="DHFR"/>
    <property type="match status" value="1"/>
</dbReference>
<dbReference type="InterPro" id="IPR001796">
    <property type="entry name" value="DHFR_dom"/>
</dbReference>
<comment type="pathway">
    <text evidence="1">Cofactor biosynthesis; tetrahydrofolate biosynthesis; 5,6,7,8-tetrahydrofolate from 7,8-dihydrofolate: step 1/1.</text>
</comment>
<dbReference type="GO" id="GO:0046452">
    <property type="term" value="P:dihydrofolate metabolic process"/>
    <property type="evidence" value="ECO:0007669"/>
    <property type="project" value="TreeGrafter"/>
</dbReference>
<dbReference type="GO" id="GO:0005739">
    <property type="term" value="C:mitochondrion"/>
    <property type="evidence" value="ECO:0007669"/>
    <property type="project" value="TreeGrafter"/>
</dbReference>
<proteinExistence type="predicted"/>
<evidence type="ECO:0000256" key="1">
    <source>
        <dbReference type="ARBA" id="ARBA00004903"/>
    </source>
</evidence>
<accession>A0A0X3NP13</accession>
<name>A0A0X3NP13_SCHSO</name>
<protein>
    <recommendedName>
        <fullName evidence="2">dihydrofolate reductase</fullName>
        <ecNumber evidence="2">1.5.1.3</ecNumber>
    </recommendedName>
</protein>
<dbReference type="Gene3D" id="3.40.430.10">
    <property type="entry name" value="Dihydrofolate Reductase, subunit A"/>
    <property type="match status" value="1"/>
</dbReference>
<evidence type="ECO:0000256" key="6">
    <source>
        <dbReference type="ARBA" id="ARBA00048873"/>
    </source>
</evidence>
<dbReference type="SUPFAM" id="SSF53597">
    <property type="entry name" value="Dihydrofolate reductase-like"/>
    <property type="match status" value="1"/>
</dbReference>
<evidence type="ECO:0000313" key="8">
    <source>
        <dbReference type="EMBL" id="JAP41183.1"/>
    </source>
</evidence>
<evidence type="ECO:0000256" key="5">
    <source>
        <dbReference type="ARBA" id="ARBA00023002"/>
    </source>
</evidence>
<dbReference type="GO" id="GO:0046654">
    <property type="term" value="P:tetrahydrofolate biosynthetic process"/>
    <property type="evidence" value="ECO:0007669"/>
    <property type="project" value="InterPro"/>
</dbReference>